<dbReference type="CDD" id="cd17709">
    <property type="entry name" value="BRCT_pescadillo_like"/>
    <property type="match status" value="1"/>
</dbReference>
<dbReference type="STRING" id="763407.A0A163AJ71"/>
<dbReference type="GeneID" id="28989918"/>
<feature type="region of interest" description="Disordered" evidence="5">
    <location>
        <begin position="417"/>
        <end position="494"/>
    </location>
</feature>
<dbReference type="HAMAP" id="MF_03028">
    <property type="entry name" value="Pescadillo"/>
    <property type="match status" value="1"/>
</dbReference>
<dbReference type="OrthoDB" id="10264910at2759"/>
<dbReference type="InParanoid" id="A0A163AJ71"/>
<dbReference type="VEuPathDB" id="FungiDB:PHYBLDRAFT_124840"/>
<dbReference type="Proteomes" id="UP000077315">
    <property type="component" value="Unassembled WGS sequence"/>
</dbReference>
<evidence type="ECO:0000256" key="1">
    <source>
        <dbReference type="ARBA" id="ARBA00022517"/>
    </source>
</evidence>
<feature type="domain" description="BRCT" evidence="6">
    <location>
        <begin position="306"/>
        <end position="399"/>
    </location>
</feature>
<keyword evidence="3 4" id="KW-0539">Nucleus</keyword>
<accession>A0A163AJ71</accession>
<dbReference type="PANTHER" id="PTHR12221">
    <property type="entry name" value="PESCADILLO - RELATED"/>
    <property type="match status" value="1"/>
</dbReference>
<dbReference type="SMART" id="SM00292">
    <property type="entry name" value="BRCT"/>
    <property type="match status" value="1"/>
</dbReference>
<feature type="compositionally biased region" description="Basic residues" evidence="5">
    <location>
        <begin position="507"/>
        <end position="517"/>
    </location>
</feature>
<dbReference type="FunCoup" id="A0A163AJ71">
    <property type="interactions" value="885"/>
</dbReference>
<keyword evidence="1 4" id="KW-0690">Ribosome biogenesis</keyword>
<comment type="similarity">
    <text evidence="4">Belongs to the pescadillo family.</text>
</comment>
<dbReference type="PROSITE" id="PS50172">
    <property type="entry name" value="BRCT"/>
    <property type="match status" value="1"/>
</dbReference>
<evidence type="ECO:0000256" key="2">
    <source>
        <dbReference type="ARBA" id="ARBA00022552"/>
    </source>
</evidence>
<dbReference type="AlphaFoldDB" id="A0A163AJ71"/>
<keyword evidence="2 4" id="KW-0698">rRNA processing</keyword>
<dbReference type="GO" id="GO:0005654">
    <property type="term" value="C:nucleoplasm"/>
    <property type="evidence" value="ECO:0007669"/>
    <property type="project" value="UniProtKB-SubCell"/>
</dbReference>
<dbReference type="FunFam" id="3.40.50.10190:FF:000002">
    <property type="entry name" value="Pescadillo homolog"/>
    <property type="match status" value="1"/>
</dbReference>
<comment type="subcellular location">
    <subcellularLocation>
        <location evidence="4">Nucleus</location>
        <location evidence="4">Nucleolus</location>
    </subcellularLocation>
    <subcellularLocation>
        <location evidence="4">Nucleus</location>
        <location evidence="4">Nucleoplasm</location>
    </subcellularLocation>
</comment>
<comment type="function">
    <text evidence="4">Component of the NOP7 complex, which is required for maturation of the 25S and 5.8S ribosomal RNAs and formation of the 60S ribosome.</text>
</comment>
<evidence type="ECO:0000256" key="3">
    <source>
        <dbReference type="ARBA" id="ARBA00023242"/>
    </source>
</evidence>
<comment type="subunit">
    <text evidence="4">Component of the NOP7 complex, composed of ERB1, NOP7 and YTM1. Within the NOP7 complex ERB1 appears to interact directly with NOP7 and YTM1. The NOP7 complex also associates with the 66S pre-ribosome.</text>
</comment>
<dbReference type="InterPro" id="IPR010613">
    <property type="entry name" value="PES"/>
</dbReference>
<dbReference type="SUPFAM" id="SSF52113">
    <property type="entry name" value="BRCT domain"/>
    <property type="match status" value="1"/>
</dbReference>
<dbReference type="Pfam" id="PF16589">
    <property type="entry name" value="BRCT_2"/>
    <property type="match status" value="1"/>
</dbReference>
<name>A0A163AJ71_PHYB8</name>
<organism evidence="7 8">
    <name type="scientific">Phycomyces blakesleeanus (strain ATCC 8743b / DSM 1359 / FGSC 10004 / NBRC 33097 / NRRL 1555)</name>
    <dbReference type="NCBI Taxonomy" id="763407"/>
    <lineage>
        <taxon>Eukaryota</taxon>
        <taxon>Fungi</taxon>
        <taxon>Fungi incertae sedis</taxon>
        <taxon>Mucoromycota</taxon>
        <taxon>Mucoromycotina</taxon>
        <taxon>Mucoromycetes</taxon>
        <taxon>Mucorales</taxon>
        <taxon>Phycomycetaceae</taxon>
        <taxon>Phycomyces</taxon>
    </lineage>
</organism>
<sequence length="537" mass="61000">MGKINKKGVKGAAANFITRQRALNKLQISLADFRRLCILKGIYPRDPKNKKKANKGSTAPATFYYIKDIQYLLHEPLLQKFRDYKAFAKKLNRVLHKGEYSTAKSLEENTKPVYNLDHIVKERYPSFIDALRDLDDALSMLFLFSKMPADNKIKAKAVADCQKLIAEFQAYVMKAKCLRKVFFSIKGIYYQAEIKGQTITWIVPYQFSQAVPTDVDFRVMLTFLEFYTTLTGFVNYRLYNELNIAYPPNLSEMAGFDAGDAMLTKTEATAEDAVAALDEFKSAGGEEDKDTVTLRQIQDASNEVSNLQQLFANCVFFISRETPRYALEFMIRSCGGQVSWDPSVGENPPFAENDERITHQISDRPTVSNRVLGRAYVQPQWIADCINARRILRSKTYEPGQVLPPHLSPFVEAKEGDYVPGSAIDSDAEEEEEEEVVAEDKEDDKEDVYESELKAEAAGVTFSESTNAETKPTASKKSTKKRSAAEVEEEEQKEMATVMMTNKQRKLYQKMQHGKQKKVAEVEKLQRKKAALKPKKK</sequence>
<evidence type="ECO:0000313" key="8">
    <source>
        <dbReference type="Proteomes" id="UP000077315"/>
    </source>
</evidence>
<feature type="compositionally biased region" description="Basic residues" evidence="5">
    <location>
        <begin position="526"/>
        <end position="537"/>
    </location>
</feature>
<dbReference type="GO" id="GO:0043021">
    <property type="term" value="F:ribonucleoprotein complex binding"/>
    <property type="evidence" value="ECO:0007669"/>
    <property type="project" value="UniProtKB-UniRule"/>
</dbReference>
<protein>
    <recommendedName>
        <fullName evidence="4">Pescadillo homolog</fullName>
    </recommendedName>
    <alternativeName>
        <fullName evidence="4">Nucleolar protein 7 homolog</fullName>
    </alternativeName>
</protein>
<evidence type="ECO:0000256" key="4">
    <source>
        <dbReference type="HAMAP-Rule" id="MF_03028"/>
    </source>
</evidence>
<reference evidence="8" key="1">
    <citation type="submission" date="2015-06" db="EMBL/GenBank/DDBJ databases">
        <title>Expansion of signal transduction pathways in fungi by whole-genome duplication.</title>
        <authorList>
            <consortium name="DOE Joint Genome Institute"/>
            <person name="Corrochano L.M."/>
            <person name="Kuo A."/>
            <person name="Marcet-Houben M."/>
            <person name="Polaino S."/>
            <person name="Salamov A."/>
            <person name="Villalobos J.M."/>
            <person name="Alvarez M.I."/>
            <person name="Avalos J."/>
            <person name="Benito E.P."/>
            <person name="Benoit I."/>
            <person name="Burger G."/>
            <person name="Camino L.P."/>
            <person name="Canovas D."/>
            <person name="Cerda-Olmedo E."/>
            <person name="Cheng J.-F."/>
            <person name="Dominguez A."/>
            <person name="Elias M."/>
            <person name="Eslava A.P."/>
            <person name="Glaser F."/>
            <person name="Grimwood J."/>
            <person name="Gutierrez G."/>
            <person name="Heitman J."/>
            <person name="Henrissat B."/>
            <person name="Iturriaga E.A."/>
            <person name="Lang B.F."/>
            <person name="Lavin J.L."/>
            <person name="Lee S."/>
            <person name="Li W."/>
            <person name="Lindquist E."/>
            <person name="Lopez-Garcia S."/>
            <person name="Luque E.M."/>
            <person name="Marcos A.T."/>
            <person name="Martin J."/>
            <person name="McCluskey K."/>
            <person name="Medina H.R."/>
            <person name="Miralles-Duran A."/>
            <person name="Miyazaki A."/>
            <person name="Munoz-Torres E."/>
            <person name="Oguiza J.A."/>
            <person name="Ohm R."/>
            <person name="Olmedo M."/>
            <person name="Orejas M."/>
            <person name="Ortiz-Castellanos L."/>
            <person name="Pisabarro A.G."/>
            <person name="Rodriguez-Romero J."/>
            <person name="Ruiz-Herrera J."/>
            <person name="Ruiz-Vazquez R."/>
            <person name="Sanz C."/>
            <person name="Schackwitz W."/>
            <person name="Schmutz J."/>
            <person name="Shahriari M."/>
            <person name="Shelest E."/>
            <person name="Silva-Franco F."/>
            <person name="Soanes D."/>
            <person name="Syed K."/>
            <person name="Tagua V.G."/>
            <person name="Talbot N.J."/>
            <person name="Thon M."/>
            <person name="De vries R.P."/>
            <person name="Wiebenga A."/>
            <person name="Yadav J.S."/>
            <person name="Braun E.L."/>
            <person name="Baker S."/>
            <person name="Garre V."/>
            <person name="Horwitz B."/>
            <person name="Torres-Martinez S."/>
            <person name="Idnurm A."/>
            <person name="Herrera-Estrella A."/>
            <person name="Gabaldon T."/>
            <person name="Grigoriev I.V."/>
        </authorList>
    </citation>
    <scope>NUCLEOTIDE SEQUENCE [LARGE SCALE GENOMIC DNA]</scope>
    <source>
        <strain evidence="8">NRRL 1555(-)</strain>
    </source>
</reference>
<dbReference type="Pfam" id="PF06732">
    <property type="entry name" value="Pescadillo_N"/>
    <property type="match status" value="1"/>
</dbReference>
<dbReference type="RefSeq" id="XP_018291901.1">
    <property type="nucleotide sequence ID" value="XM_018429012.1"/>
</dbReference>
<dbReference type="GO" id="GO:0000463">
    <property type="term" value="P:maturation of LSU-rRNA from tricistronic rRNA transcript (SSU-rRNA, 5.8S rRNA, LSU-rRNA)"/>
    <property type="evidence" value="ECO:0007669"/>
    <property type="project" value="UniProtKB-UniRule"/>
</dbReference>
<evidence type="ECO:0000313" key="7">
    <source>
        <dbReference type="EMBL" id="OAD73861.1"/>
    </source>
</evidence>
<dbReference type="GO" id="GO:0003723">
    <property type="term" value="F:RNA binding"/>
    <property type="evidence" value="ECO:0007669"/>
    <property type="project" value="TreeGrafter"/>
</dbReference>
<dbReference type="GO" id="GO:0030687">
    <property type="term" value="C:preribosome, large subunit precursor"/>
    <property type="evidence" value="ECO:0007669"/>
    <property type="project" value="UniProtKB-UniRule"/>
</dbReference>
<feature type="region of interest" description="Disordered" evidence="5">
    <location>
        <begin position="507"/>
        <end position="537"/>
    </location>
</feature>
<dbReference type="PANTHER" id="PTHR12221:SF6">
    <property type="entry name" value="PESCADILLO HOMOLOG"/>
    <property type="match status" value="1"/>
</dbReference>
<dbReference type="GO" id="GO:0000466">
    <property type="term" value="P:maturation of 5.8S rRNA from tricistronic rRNA transcript (SSU-rRNA, 5.8S rRNA, LSU-rRNA)"/>
    <property type="evidence" value="ECO:0007669"/>
    <property type="project" value="UniProtKB-UniRule"/>
</dbReference>
<dbReference type="EMBL" id="KV440980">
    <property type="protein sequence ID" value="OAD73861.1"/>
    <property type="molecule type" value="Genomic_DNA"/>
</dbReference>
<gene>
    <name evidence="4" type="primary">NOP7</name>
    <name evidence="7" type="ORF">PHYBLDRAFT_124840</name>
</gene>
<feature type="compositionally biased region" description="Acidic residues" evidence="5">
    <location>
        <begin position="426"/>
        <end position="450"/>
    </location>
</feature>
<evidence type="ECO:0000256" key="5">
    <source>
        <dbReference type="SAM" id="MobiDB-lite"/>
    </source>
</evidence>
<dbReference type="InterPro" id="IPR036420">
    <property type="entry name" value="BRCT_dom_sf"/>
</dbReference>
<dbReference type="InterPro" id="IPR001357">
    <property type="entry name" value="BRCT_dom"/>
</dbReference>
<keyword evidence="8" id="KW-1185">Reference proteome</keyword>
<dbReference type="Gene3D" id="3.40.50.10190">
    <property type="entry name" value="BRCT domain"/>
    <property type="match status" value="1"/>
</dbReference>
<dbReference type="GO" id="GO:0070545">
    <property type="term" value="C:PeBoW complex"/>
    <property type="evidence" value="ECO:0007669"/>
    <property type="project" value="TreeGrafter"/>
</dbReference>
<evidence type="ECO:0000259" key="6">
    <source>
        <dbReference type="PROSITE" id="PS50172"/>
    </source>
</evidence>
<proteinExistence type="inferred from homology"/>